<reference evidence="2" key="1">
    <citation type="submission" date="2020-02" db="EMBL/GenBank/DDBJ databases">
        <authorList>
            <person name="Meier V. D."/>
        </authorList>
    </citation>
    <scope>NUCLEOTIDE SEQUENCE</scope>
    <source>
        <strain evidence="2">AVDCRST_MAG49</strain>
    </source>
</reference>
<protein>
    <submittedName>
        <fullName evidence="2">Transcriptional regulator, DeoR family</fullName>
    </submittedName>
</protein>
<dbReference type="AlphaFoldDB" id="A0A6J4VF18"/>
<evidence type="ECO:0000256" key="1">
    <source>
        <dbReference type="SAM" id="MobiDB-lite"/>
    </source>
</evidence>
<feature type="compositionally biased region" description="Basic and acidic residues" evidence="1">
    <location>
        <begin position="138"/>
        <end position="147"/>
    </location>
</feature>
<feature type="compositionally biased region" description="Basic residues" evidence="1">
    <location>
        <begin position="301"/>
        <end position="316"/>
    </location>
</feature>
<feature type="non-terminal residue" evidence="2">
    <location>
        <position position="323"/>
    </location>
</feature>
<gene>
    <name evidence="2" type="ORF">AVDCRST_MAG49-4213</name>
</gene>
<name>A0A6J4VF18_9BACT</name>
<accession>A0A6J4VF18</accession>
<dbReference type="EMBL" id="CADCWG010000303">
    <property type="protein sequence ID" value="CAA9575888.1"/>
    <property type="molecule type" value="Genomic_DNA"/>
</dbReference>
<evidence type="ECO:0000313" key="2">
    <source>
        <dbReference type="EMBL" id="CAA9575888.1"/>
    </source>
</evidence>
<feature type="region of interest" description="Disordered" evidence="1">
    <location>
        <begin position="1"/>
        <end position="323"/>
    </location>
</feature>
<proteinExistence type="predicted"/>
<feature type="compositionally biased region" description="Low complexity" evidence="1">
    <location>
        <begin position="148"/>
        <end position="171"/>
    </location>
</feature>
<feature type="compositionally biased region" description="Basic residues" evidence="1">
    <location>
        <begin position="88"/>
        <end position="100"/>
    </location>
</feature>
<organism evidence="2">
    <name type="scientific">uncultured Thermomicrobiales bacterium</name>
    <dbReference type="NCBI Taxonomy" id="1645740"/>
    <lineage>
        <taxon>Bacteria</taxon>
        <taxon>Pseudomonadati</taxon>
        <taxon>Thermomicrobiota</taxon>
        <taxon>Thermomicrobia</taxon>
        <taxon>Thermomicrobiales</taxon>
        <taxon>environmental samples</taxon>
    </lineage>
</organism>
<sequence length="323" mass="34894">EPHGSPDRDPARPPRRQADGGRARGPLRGLPADDPARCRRALPGRRAGRRPARRRRRSDAGRRLLAPPAPPHGRRGDHAPARAPGPRSQRRLPARARPPHRRGEGPRRPAPGRPRRRGAGDDGGGDGARAARRRPGPRRRDPRRDPARLLAPGHLPLPAADGRARPPASRARGQRRTVVPVGARRGDPGATDLPPGPDRRGGPDPSTSGRRGSDRDNRPLAAPLRRPGPPGDRDPPLRPGPPPGGRRAADRPRHPPPRRGRVLGAAPPLPTVRTALLRPGRPRRRPGRRSDGPARAAGARRPPRPRRRGPLRRPASRRGPGAL</sequence>
<feature type="compositionally biased region" description="Basic residues" evidence="1">
    <location>
        <begin position="38"/>
        <end position="57"/>
    </location>
</feature>
<feature type="compositionally biased region" description="Basic and acidic residues" evidence="1">
    <location>
        <begin position="1"/>
        <end position="22"/>
    </location>
</feature>
<feature type="non-terminal residue" evidence="2">
    <location>
        <position position="1"/>
    </location>
</feature>